<dbReference type="Pfam" id="PF01497">
    <property type="entry name" value="Peripla_BP_2"/>
    <property type="match status" value="1"/>
</dbReference>
<dbReference type="Gene3D" id="3.40.50.1980">
    <property type="entry name" value="Nitrogenase molybdenum iron protein domain"/>
    <property type="match status" value="2"/>
</dbReference>
<comment type="subcellular location">
    <subcellularLocation>
        <location evidence="1">Cell envelope</location>
    </subcellularLocation>
</comment>
<evidence type="ECO:0000259" key="6">
    <source>
        <dbReference type="PROSITE" id="PS50983"/>
    </source>
</evidence>
<evidence type="ECO:0000313" key="7">
    <source>
        <dbReference type="EMBL" id="GEL20826.1"/>
    </source>
</evidence>
<dbReference type="Proteomes" id="UP000321328">
    <property type="component" value="Unassembled WGS sequence"/>
</dbReference>
<dbReference type="OrthoDB" id="1846031at2"/>
<dbReference type="AlphaFoldDB" id="A0A511D7R5"/>
<dbReference type="PROSITE" id="PS51257">
    <property type="entry name" value="PROKAR_LIPOPROTEIN"/>
    <property type="match status" value="1"/>
</dbReference>
<dbReference type="GO" id="GO:0030288">
    <property type="term" value="C:outer membrane-bounded periplasmic space"/>
    <property type="evidence" value="ECO:0007669"/>
    <property type="project" value="TreeGrafter"/>
</dbReference>
<comment type="similarity">
    <text evidence="2">Belongs to the bacterial solute-binding protein 8 family.</text>
</comment>
<dbReference type="PANTHER" id="PTHR30532">
    <property type="entry name" value="IRON III DICITRATE-BINDING PERIPLASMIC PROTEIN"/>
    <property type="match status" value="1"/>
</dbReference>
<evidence type="ECO:0000256" key="5">
    <source>
        <dbReference type="SAM" id="SignalP"/>
    </source>
</evidence>
<dbReference type="EMBL" id="BJVI01000097">
    <property type="protein sequence ID" value="GEL20826.1"/>
    <property type="molecule type" value="Genomic_DNA"/>
</dbReference>
<organism evidence="7 8">
    <name type="scientific">Pseudonocardia asaccharolytica DSM 44247 = NBRC 16224</name>
    <dbReference type="NCBI Taxonomy" id="1123024"/>
    <lineage>
        <taxon>Bacteria</taxon>
        <taxon>Bacillati</taxon>
        <taxon>Actinomycetota</taxon>
        <taxon>Actinomycetes</taxon>
        <taxon>Pseudonocardiales</taxon>
        <taxon>Pseudonocardiaceae</taxon>
        <taxon>Pseudonocardia</taxon>
    </lineage>
</organism>
<gene>
    <name evidence="7" type="ORF">PA7_46630</name>
</gene>
<keyword evidence="8" id="KW-1185">Reference proteome</keyword>
<evidence type="ECO:0000256" key="1">
    <source>
        <dbReference type="ARBA" id="ARBA00004196"/>
    </source>
</evidence>
<sequence>MFPTRTARRGLGAALALLLATLLAACGGAEPKVDAAADTRTGAFPVTVEHKYGSTTIPAQPQRIVTLGLSDQDAVLALGHKPVGAVAWFGEEPFGKWPWVRTLWGAAPPTIVGERDEYNIEQIAALKPDLIIAQYSGMSQTQYDRLSGIAPVVAQPKGFEDYQAPWQDMTRAIGKALGQEQKADELIDGIADRFAKIRAEHPEFAGMTAVVAENYEPGQYTAFSPKDPKMIFMSEMGFTMPQALQQFIGTKNLVDFSAERLDLLEADRLVWLTGDAGTEPRIKADPLYQRLRVATEHRELFVPYDVPPIGAALSFNTVLSIPYAADQLVPQLAAAGKQQ</sequence>
<evidence type="ECO:0000313" key="8">
    <source>
        <dbReference type="Proteomes" id="UP000321328"/>
    </source>
</evidence>
<evidence type="ECO:0000256" key="2">
    <source>
        <dbReference type="ARBA" id="ARBA00008814"/>
    </source>
</evidence>
<dbReference type="CDD" id="cd01146">
    <property type="entry name" value="FhuD"/>
    <property type="match status" value="1"/>
</dbReference>
<feature type="chain" id="PRO_5039085554" evidence="5">
    <location>
        <begin position="25"/>
        <end position="339"/>
    </location>
</feature>
<proteinExistence type="inferred from homology"/>
<name>A0A511D7R5_9PSEU</name>
<feature type="domain" description="Fe/B12 periplasmic-binding" evidence="6">
    <location>
        <begin position="63"/>
        <end position="336"/>
    </location>
</feature>
<comment type="caution">
    <text evidence="7">The sequence shown here is derived from an EMBL/GenBank/DDBJ whole genome shotgun (WGS) entry which is preliminary data.</text>
</comment>
<keyword evidence="4 5" id="KW-0732">Signal</keyword>
<dbReference type="InterPro" id="IPR051313">
    <property type="entry name" value="Bact_iron-sidero_bind"/>
</dbReference>
<protein>
    <submittedName>
        <fullName evidence="7">ABC transporter substrate-binding protein</fullName>
    </submittedName>
</protein>
<evidence type="ECO:0000256" key="3">
    <source>
        <dbReference type="ARBA" id="ARBA00022448"/>
    </source>
</evidence>
<reference evidence="7 8" key="1">
    <citation type="submission" date="2019-07" db="EMBL/GenBank/DDBJ databases">
        <title>Whole genome shotgun sequence of Pseudonocardia asaccharolytica NBRC 16224.</title>
        <authorList>
            <person name="Hosoyama A."/>
            <person name="Uohara A."/>
            <person name="Ohji S."/>
            <person name="Ichikawa N."/>
        </authorList>
    </citation>
    <scope>NUCLEOTIDE SEQUENCE [LARGE SCALE GENOMIC DNA]</scope>
    <source>
        <strain evidence="7 8">NBRC 16224</strain>
    </source>
</reference>
<accession>A0A511D7R5</accession>
<dbReference type="GO" id="GO:1901678">
    <property type="term" value="P:iron coordination entity transport"/>
    <property type="evidence" value="ECO:0007669"/>
    <property type="project" value="UniProtKB-ARBA"/>
</dbReference>
<keyword evidence="3" id="KW-0813">Transport</keyword>
<feature type="signal peptide" evidence="5">
    <location>
        <begin position="1"/>
        <end position="24"/>
    </location>
</feature>
<dbReference type="PROSITE" id="PS50983">
    <property type="entry name" value="FE_B12_PBP"/>
    <property type="match status" value="1"/>
</dbReference>
<dbReference type="RefSeq" id="WP_051232401.1">
    <property type="nucleotide sequence ID" value="NZ_AUII01000004.1"/>
</dbReference>
<dbReference type="SUPFAM" id="SSF53807">
    <property type="entry name" value="Helical backbone' metal receptor"/>
    <property type="match status" value="1"/>
</dbReference>
<evidence type="ECO:0000256" key="4">
    <source>
        <dbReference type="ARBA" id="ARBA00022729"/>
    </source>
</evidence>
<dbReference type="InterPro" id="IPR002491">
    <property type="entry name" value="ABC_transptr_periplasmic_BD"/>
</dbReference>
<dbReference type="STRING" id="1123024.GCA_000423625_01199"/>
<dbReference type="PANTHER" id="PTHR30532:SF24">
    <property type="entry name" value="FERRIC ENTEROBACTIN-BINDING PERIPLASMIC PROTEIN FEPB"/>
    <property type="match status" value="1"/>
</dbReference>